<evidence type="ECO:0000313" key="8">
    <source>
        <dbReference type="Proteomes" id="UP000190911"/>
    </source>
</evidence>
<keyword evidence="7" id="KW-0413">Isomerase</keyword>
<dbReference type="Pfam" id="PF08534">
    <property type="entry name" value="Redoxin"/>
    <property type="match status" value="1"/>
</dbReference>
<dbReference type="AlphaFoldDB" id="A0A1M7GPS7"/>
<keyword evidence="8" id="KW-1185">Reference proteome</keyword>
<dbReference type="InterPro" id="IPR013740">
    <property type="entry name" value="Redoxin"/>
</dbReference>
<dbReference type="Proteomes" id="UP000190911">
    <property type="component" value="Chromosome I"/>
</dbReference>
<dbReference type="InterPro" id="IPR050553">
    <property type="entry name" value="Thioredoxin_ResA/DsbE_sf"/>
</dbReference>
<dbReference type="InterPro" id="IPR017937">
    <property type="entry name" value="Thioredoxin_CS"/>
</dbReference>
<dbReference type="PROSITE" id="PS00194">
    <property type="entry name" value="THIOREDOXIN_1"/>
    <property type="match status" value="1"/>
</dbReference>
<reference evidence="7 8" key="1">
    <citation type="submission" date="2016-11" db="EMBL/GenBank/DDBJ databases">
        <authorList>
            <person name="Jaros S."/>
            <person name="Januszkiewicz K."/>
            <person name="Wedrychowicz H."/>
        </authorList>
    </citation>
    <scope>NUCLEOTIDE SEQUENCE [LARGE SCALE GENOMIC DNA]</scope>
    <source>
        <strain evidence="7 8">ACAM 12</strain>
    </source>
</reference>
<feature type="domain" description="Thioredoxin" evidence="6">
    <location>
        <begin position="132"/>
        <end position="268"/>
    </location>
</feature>
<dbReference type="OrthoDB" id="9799347at2"/>
<evidence type="ECO:0000313" key="7">
    <source>
        <dbReference type="EMBL" id="SHM18240.1"/>
    </source>
</evidence>
<keyword evidence="5" id="KW-1133">Transmembrane helix</keyword>
<proteinExistence type="predicted"/>
<gene>
    <name evidence="7" type="ORF">SAMN05878437_1652</name>
</gene>
<evidence type="ECO:0000256" key="3">
    <source>
        <dbReference type="ARBA" id="ARBA00023157"/>
    </source>
</evidence>
<dbReference type="PANTHER" id="PTHR42852:SF6">
    <property type="entry name" value="THIOL:DISULFIDE INTERCHANGE PROTEIN DSBE"/>
    <property type="match status" value="1"/>
</dbReference>
<dbReference type="RefSeq" id="WP_079552797.1">
    <property type="nucleotide sequence ID" value="NZ_LT670847.1"/>
</dbReference>
<evidence type="ECO:0000256" key="1">
    <source>
        <dbReference type="ARBA" id="ARBA00004196"/>
    </source>
</evidence>
<evidence type="ECO:0000259" key="6">
    <source>
        <dbReference type="PROSITE" id="PS51352"/>
    </source>
</evidence>
<evidence type="ECO:0000256" key="4">
    <source>
        <dbReference type="ARBA" id="ARBA00023284"/>
    </source>
</evidence>
<organism evidence="7 8">
    <name type="scientific">Vreelandella subglaciescola</name>
    <dbReference type="NCBI Taxonomy" id="29571"/>
    <lineage>
        <taxon>Bacteria</taxon>
        <taxon>Pseudomonadati</taxon>
        <taxon>Pseudomonadota</taxon>
        <taxon>Gammaproteobacteria</taxon>
        <taxon>Oceanospirillales</taxon>
        <taxon>Halomonadaceae</taxon>
        <taxon>Vreelandella</taxon>
    </lineage>
</organism>
<sequence length="268" mass="29301">MNAIALGPVLLSLPRLYALACALLLLAGARYFSSLPTATRKRWFSGVVIVWVIAARLGYVALNAESYAAEPLAALKLWQPGYHGAIGLMGALAYSAVMLRCRLGALMRIALLLLATFGLWLGLAAFSPLGDSDAPRTLPDITLDDLDGNPVALAQLAEGDDTPVIVNLWATWCPPCRREMPLLEEFSQRDDVRVVIVNQGEDLLPVVRYLDNQGLNFDTALRDPQQRLMAAFETPGLPTTLLLDARGRVQQRHAGELTRATLNRWLSD</sequence>
<keyword evidence="4" id="KW-0676">Redox-active center</keyword>
<keyword evidence="3" id="KW-1015">Disulfide bond</keyword>
<feature type="transmembrane region" description="Helical" evidence="5">
    <location>
        <begin position="44"/>
        <end position="62"/>
    </location>
</feature>
<dbReference type="CDD" id="cd02966">
    <property type="entry name" value="TlpA_like_family"/>
    <property type="match status" value="1"/>
</dbReference>
<dbReference type="InterPro" id="IPR013766">
    <property type="entry name" value="Thioredoxin_domain"/>
</dbReference>
<dbReference type="GO" id="GO:0017004">
    <property type="term" value="P:cytochrome complex assembly"/>
    <property type="evidence" value="ECO:0007669"/>
    <property type="project" value="UniProtKB-KW"/>
</dbReference>
<evidence type="ECO:0000256" key="5">
    <source>
        <dbReference type="SAM" id="Phobius"/>
    </source>
</evidence>
<dbReference type="EMBL" id="LT670847">
    <property type="protein sequence ID" value="SHM18240.1"/>
    <property type="molecule type" value="Genomic_DNA"/>
</dbReference>
<comment type="subcellular location">
    <subcellularLocation>
        <location evidence="1">Cell envelope</location>
    </subcellularLocation>
</comment>
<evidence type="ECO:0000256" key="2">
    <source>
        <dbReference type="ARBA" id="ARBA00022748"/>
    </source>
</evidence>
<protein>
    <submittedName>
        <fullName evidence="7">Thiol-disulfide isomerase or thioredoxin</fullName>
    </submittedName>
</protein>
<accession>A0A1M7GPS7</accession>
<dbReference type="PROSITE" id="PS51352">
    <property type="entry name" value="THIOREDOXIN_2"/>
    <property type="match status" value="1"/>
</dbReference>
<dbReference type="SUPFAM" id="SSF52833">
    <property type="entry name" value="Thioredoxin-like"/>
    <property type="match status" value="1"/>
</dbReference>
<dbReference type="GO" id="GO:0016853">
    <property type="term" value="F:isomerase activity"/>
    <property type="evidence" value="ECO:0007669"/>
    <property type="project" value="UniProtKB-KW"/>
</dbReference>
<dbReference type="Gene3D" id="3.40.30.10">
    <property type="entry name" value="Glutaredoxin"/>
    <property type="match status" value="1"/>
</dbReference>
<dbReference type="InterPro" id="IPR036249">
    <property type="entry name" value="Thioredoxin-like_sf"/>
</dbReference>
<keyword evidence="2" id="KW-0201">Cytochrome c-type biogenesis</keyword>
<dbReference type="GO" id="GO:0015036">
    <property type="term" value="F:disulfide oxidoreductase activity"/>
    <property type="evidence" value="ECO:0007669"/>
    <property type="project" value="UniProtKB-ARBA"/>
</dbReference>
<keyword evidence="5" id="KW-0812">Transmembrane</keyword>
<keyword evidence="5" id="KW-0472">Membrane</keyword>
<dbReference type="PANTHER" id="PTHR42852">
    <property type="entry name" value="THIOL:DISULFIDE INTERCHANGE PROTEIN DSBE"/>
    <property type="match status" value="1"/>
</dbReference>
<dbReference type="STRING" id="29571.SAMN05878437_1652"/>
<feature type="transmembrane region" description="Helical" evidence="5">
    <location>
        <begin position="106"/>
        <end position="126"/>
    </location>
</feature>
<dbReference type="InParanoid" id="A0A1M7GPS7"/>
<dbReference type="GO" id="GO:0030313">
    <property type="term" value="C:cell envelope"/>
    <property type="evidence" value="ECO:0007669"/>
    <property type="project" value="UniProtKB-SubCell"/>
</dbReference>
<name>A0A1M7GPS7_9GAMM</name>
<feature type="transmembrane region" description="Helical" evidence="5">
    <location>
        <begin position="82"/>
        <end position="99"/>
    </location>
</feature>